<comment type="caution">
    <text evidence="1">The sequence shown here is derived from an EMBL/GenBank/DDBJ whole genome shotgun (WGS) entry which is preliminary data.</text>
</comment>
<gene>
    <name evidence="1" type="ORF">RF11_05547</name>
</gene>
<name>A0A0C2NA90_THEKT</name>
<reference evidence="1 2" key="1">
    <citation type="journal article" date="2014" name="Genome Biol. Evol.">
        <title>The genome of the myxosporean Thelohanellus kitauei shows adaptations to nutrient acquisition within its fish host.</title>
        <authorList>
            <person name="Yang Y."/>
            <person name="Xiong J."/>
            <person name="Zhou Z."/>
            <person name="Huo F."/>
            <person name="Miao W."/>
            <person name="Ran C."/>
            <person name="Liu Y."/>
            <person name="Zhang J."/>
            <person name="Feng J."/>
            <person name="Wang M."/>
            <person name="Wang M."/>
            <person name="Wang L."/>
            <person name="Yao B."/>
        </authorList>
    </citation>
    <scope>NUCLEOTIDE SEQUENCE [LARGE SCALE GENOMIC DNA]</scope>
    <source>
        <strain evidence="1">Wuqing</strain>
    </source>
</reference>
<organism evidence="1 2">
    <name type="scientific">Thelohanellus kitauei</name>
    <name type="common">Myxosporean</name>
    <dbReference type="NCBI Taxonomy" id="669202"/>
    <lineage>
        <taxon>Eukaryota</taxon>
        <taxon>Metazoa</taxon>
        <taxon>Cnidaria</taxon>
        <taxon>Myxozoa</taxon>
        <taxon>Myxosporea</taxon>
        <taxon>Bivalvulida</taxon>
        <taxon>Platysporina</taxon>
        <taxon>Myxobolidae</taxon>
        <taxon>Thelohanellus</taxon>
    </lineage>
</organism>
<evidence type="ECO:0000313" key="2">
    <source>
        <dbReference type="Proteomes" id="UP000031668"/>
    </source>
</evidence>
<dbReference type="EMBL" id="JWZT01001953">
    <property type="protein sequence ID" value="KII70842.1"/>
    <property type="molecule type" value="Genomic_DNA"/>
</dbReference>
<evidence type="ECO:0000313" key="1">
    <source>
        <dbReference type="EMBL" id="KII70842.1"/>
    </source>
</evidence>
<keyword evidence="2" id="KW-1185">Reference proteome</keyword>
<sequence length="100" mass="11397">MKISANKGSHYKYKRTQFCPVYIVNPISRNHEQNQSILCFNILRQLTEYIAVSKYSICSSNCCHAFTTQHDAHKGANENINQLIAPTTLTFKSDSISRTI</sequence>
<proteinExistence type="predicted"/>
<protein>
    <submittedName>
        <fullName evidence="1">Uncharacterized protein</fullName>
    </submittedName>
</protein>
<accession>A0A0C2NA90</accession>
<dbReference type="AlphaFoldDB" id="A0A0C2NA90"/>
<dbReference type="Proteomes" id="UP000031668">
    <property type="component" value="Unassembled WGS sequence"/>
</dbReference>